<feature type="domain" description="Major facilitator superfamily (MFS) profile" evidence="5">
    <location>
        <begin position="1"/>
        <end position="403"/>
    </location>
</feature>
<reference evidence="6 7" key="1">
    <citation type="submission" date="2024-09" db="EMBL/GenBank/DDBJ databases">
        <title>Nodulacao em especies de Leguminosae Basais da Amazonia e Caracterizacao dos Rizobios e Bacterias Associadas aos Nodulos.</title>
        <authorList>
            <person name="Jambeiro I.C.A."/>
            <person name="Lopes I.S."/>
            <person name="Aguiar E.R.G.R."/>
            <person name="Santos A.F.J."/>
            <person name="Dos Santos J.M.F."/>
            <person name="Gross E."/>
        </authorList>
    </citation>
    <scope>NUCLEOTIDE SEQUENCE [LARGE SCALE GENOMIC DNA]</scope>
    <source>
        <strain evidence="6 7">BRUESC1165</strain>
    </source>
</reference>
<keyword evidence="1 4" id="KW-0812">Transmembrane</keyword>
<dbReference type="CDD" id="cd17355">
    <property type="entry name" value="MFS_YcxA_like"/>
    <property type="match status" value="1"/>
</dbReference>
<feature type="transmembrane region" description="Helical" evidence="4">
    <location>
        <begin position="224"/>
        <end position="248"/>
    </location>
</feature>
<evidence type="ECO:0000313" key="7">
    <source>
        <dbReference type="Proteomes" id="UP001593940"/>
    </source>
</evidence>
<dbReference type="RefSeq" id="WP_377029477.1">
    <property type="nucleotide sequence ID" value="NZ_JBHOMY010000022.1"/>
</dbReference>
<evidence type="ECO:0000256" key="2">
    <source>
        <dbReference type="ARBA" id="ARBA00022989"/>
    </source>
</evidence>
<keyword evidence="7" id="KW-1185">Reference proteome</keyword>
<feature type="transmembrane region" description="Helical" evidence="4">
    <location>
        <begin position="347"/>
        <end position="367"/>
    </location>
</feature>
<proteinExistence type="predicted"/>
<evidence type="ECO:0000259" key="5">
    <source>
        <dbReference type="PROSITE" id="PS50850"/>
    </source>
</evidence>
<gene>
    <name evidence="6" type="ORF">ACETIH_09200</name>
</gene>
<feature type="transmembrane region" description="Helical" evidence="4">
    <location>
        <begin position="172"/>
        <end position="191"/>
    </location>
</feature>
<dbReference type="PANTHER" id="PTHR11360:SF284">
    <property type="entry name" value="EG:103B4.3 PROTEIN-RELATED"/>
    <property type="match status" value="1"/>
</dbReference>
<feature type="transmembrane region" description="Helical" evidence="4">
    <location>
        <begin position="79"/>
        <end position="99"/>
    </location>
</feature>
<dbReference type="Gene3D" id="1.20.1250.20">
    <property type="entry name" value="MFS general substrate transporter like domains"/>
    <property type="match status" value="2"/>
</dbReference>
<feature type="transmembrane region" description="Helical" evidence="4">
    <location>
        <begin position="105"/>
        <end position="129"/>
    </location>
</feature>
<organism evidence="6 7">
    <name type="scientific">Microvirga arabica</name>
    <dbReference type="NCBI Taxonomy" id="1128671"/>
    <lineage>
        <taxon>Bacteria</taxon>
        <taxon>Pseudomonadati</taxon>
        <taxon>Pseudomonadota</taxon>
        <taxon>Alphaproteobacteria</taxon>
        <taxon>Hyphomicrobiales</taxon>
        <taxon>Methylobacteriaceae</taxon>
        <taxon>Microvirga</taxon>
    </lineage>
</organism>
<feature type="transmembrane region" description="Helical" evidence="4">
    <location>
        <begin position="379"/>
        <end position="398"/>
    </location>
</feature>
<evidence type="ECO:0000256" key="1">
    <source>
        <dbReference type="ARBA" id="ARBA00022692"/>
    </source>
</evidence>
<evidence type="ECO:0000256" key="4">
    <source>
        <dbReference type="SAM" id="Phobius"/>
    </source>
</evidence>
<feature type="transmembrane region" description="Helical" evidence="4">
    <location>
        <begin position="141"/>
        <end position="160"/>
    </location>
</feature>
<name>A0ABV6Y6I8_9HYPH</name>
<evidence type="ECO:0000256" key="3">
    <source>
        <dbReference type="ARBA" id="ARBA00023136"/>
    </source>
</evidence>
<feature type="transmembrane region" description="Helical" evidence="4">
    <location>
        <begin position="51"/>
        <end position="72"/>
    </location>
</feature>
<dbReference type="InterPro" id="IPR011701">
    <property type="entry name" value="MFS"/>
</dbReference>
<dbReference type="SUPFAM" id="SSF103473">
    <property type="entry name" value="MFS general substrate transporter"/>
    <property type="match status" value="1"/>
</dbReference>
<dbReference type="Pfam" id="PF07690">
    <property type="entry name" value="MFS_1"/>
    <property type="match status" value="1"/>
</dbReference>
<accession>A0ABV6Y6I8</accession>
<dbReference type="InterPro" id="IPR020846">
    <property type="entry name" value="MFS_dom"/>
</dbReference>
<protein>
    <submittedName>
        <fullName evidence="6">MFS transporter</fullName>
    </submittedName>
</protein>
<dbReference type="PROSITE" id="PS50850">
    <property type="entry name" value="MFS"/>
    <property type="match status" value="1"/>
</dbReference>
<comment type="caution">
    <text evidence="6">The sequence shown here is derived from an EMBL/GenBank/DDBJ whole genome shotgun (WGS) entry which is preliminary data.</text>
</comment>
<dbReference type="PANTHER" id="PTHR11360">
    <property type="entry name" value="MONOCARBOXYLATE TRANSPORTER"/>
    <property type="match status" value="1"/>
</dbReference>
<sequence length="413" mass="43639">MPASTVRSRVSPEIIVVCGCLIALITFGPRASSGLFQLPMITEYGWGRDTFGFAIAIQNLLWGVGQPFAGAVADRFGALRVLCVGALLYALGLVVMAYATTPGVLHIGAGVLIGFGLSGCSFNLVLGAFGKILPEKWRPMAFGAGTAAGSFGQFLFPPIGNVLIESFGWQHTLLVFAASVLIVMPLALALATRPTGDTAQSGPAAAPNQSIAQALSEAFKHRSYVLLVLGFFTCGFQLAFITVHLPAYLKDAGLSAAVGGWTLAVIGLANAAGSLGSGWLSTRMSKRWLLAWIYLGRSVAISAFILIPASPVTSILFGISIGLLWLSTVPPTSSLVMLMFGTRYMAMLYGFAFFSHQVGGFLGVWLGGLLYEINGNYSMVWWLSVLLGLLSALINLPIKEQPVDRAPALQPAE</sequence>
<dbReference type="Proteomes" id="UP001593940">
    <property type="component" value="Unassembled WGS sequence"/>
</dbReference>
<feature type="transmembrane region" description="Helical" evidence="4">
    <location>
        <begin position="254"/>
        <end position="276"/>
    </location>
</feature>
<feature type="transmembrane region" description="Helical" evidence="4">
    <location>
        <begin position="315"/>
        <end position="340"/>
    </location>
</feature>
<keyword evidence="3 4" id="KW-0472">Membrane</keyword>
<feature type="transmembrane region" description="Helical" evidence="4">
    <location>
        <begin position="12"/>
        <end position="31"/>
    </location>
</feature>
<dbReference type="InterPro" id="IPR036259">
    <property type="entry name" value="MFS_trans_sf"/>
</dbReference>
<feature type="transmembrane region" description="Helical" evidence="4">
    <location>
        <begin position="288"/>
        <end position="309"/>
    </location>
</feature>
<keyword evidence="2 4" id="KW-1133">Transmembrane helix</keyword>
<dbReference type="EMBL" id="JBHOMY010000022">
    <property type="protein sequence ID" value="MFC1456891.1"/>
    <property type="molecule type" value="Genomic_DNA"/>
</dbReference>
<dbReference type="InterPro" id="IPR050327">
    <property type="entry name" value="Proton-linked_MCT"/>
</dbReference>
<evidence type="ECO:0000313" key="6">
    <source>
        <dbReference type="EMBL" id="MFC1456891.1"/>
    </source>
</evidence>